<dbReference type="EMBL" id="GGFL01012010">
    <property type="protein sequence ID" value="MBW76188.1"/>
    <property type="molecule type" value="Transcribed_RNA"/>
</dbReference>
<protein>
    <submittedName>
        <fullName evidence="2">Putative secreted protein</fullName>
    </submittedName>
</protein>
<dbReference type="AlphaFoldDB" id="A0A2M4DGA4"/>
<keyword evidence="1" id="KW-0732">Signal</keyword>
<feature type="signal peptide" evidence="1">
    <location>
        <begin position="1"/>
        <end position="21"/>
    </location>
</feature>
<evidence type="ECO:0000256" key="1">
    <source>
        <dbReference type="SAM" id="SignalP"/>
    </source>
</evidence>
<name>A0A2M4DGA4_ANODA</name>
<reference evidence="2" key="1">
    <citation type="submission" date="2018-01" db="EMBL/GenBank/DDBJ databases">
        <title>An insight into the sialome of Amazonian anophelines.</title>
        <authorList>
            <person name="Ribeiro J.M."/>
            <person name="Scarpassa V."/>
            <person name="Calvo E."/>
        </authorList>
    </citation>
    <scope>NUCLEOTIDE SEQUENCE</scope>
</reference>
<feature type="chain" id="PRO_5014979900" evidence="1">
    <location>
        <begin position="22"/>
        <end position="81"/>
    </location>
</feature>
<evidence type="ECO:0000313" key="2">
    <source>
        <dbReference type="EMBL" id="MBW76188.1"/>
    </source>
</evidence>
<organism evidence="2">
    <name type="scientific">Anopheles darlingi</name>
    <name type="common">Mosquito</name>
    <dbReference type="NCBI Taxonomy" id="43151"/>
    <lineage>
        <taxon>Eukaryota</taxon>
        <taxon>Metazoa</taxon>
        <taxon>Ecdysozoa</taxon>
        <taxon>Arthropoda</taxon>
        <taxon>Hexapoda</taxon>
        <taxon>Insecta</taxon>
        <taxon>Pterygota</taxon>
        <taxon>Neoptera</taxon>
        <taxon>Endopterygota</taxon>
        <taxon>Diptera</taxon>
        <taxon>Nematocera</taxon>
        <taxon>Culicoidea</taxon>
        <taxon>Culicidae</taxon>
        <taxon>Anophelinae</taxon>
        <taxon>Anopheles</taxon>
    </lineage>
</organism>
<accession>A0A2M4DGA4</accession>
<proteinExistence type="predicted"/>
<sequence length="81" mass="9341">MVIKIIINVMLLSCIVSPSTQQCSCASTHPFWHPFCRNPWPSTAFCPPAHVSAYEAWVSIHRHWHCVYFFRLPCCCVTFQA</sequence>